<dbReference type="Proteomes" id="UP000578819">
    <property type="component" value="Unassembled WGS sequence"/>
</dbReference>
<dbReference type="EMBL" id="JACHJW010000001">
    <property type="protein sequence ID" value="MBB4960521.1"/>
    <property type="molecule type" value="Genomic_DNA"/>
</dbReference>
<dbReference type="InterPro" id="IPR058498">
    <property type="entry name" value="DUF8185"/>
</dbReference>
<evidence type="ECO:0000256" key="1">
    <source>
        <dbReference type="SAM" id="MobiDB-lite"/>
    </source>
</evidence>
<organism evidence="4 5">
    <name type="scientific">Micromonospora polyrhachis</name>
    <dbReference type="NCBI Taxonomy" id="1282883"/>
    <lineage>
        <taxon>Bacteria</taxon>
        <taxon>Bacillati</taxon>
        <taxon>Actinomycetota</taxon>
        <taxon>Actinomycetes</taxon>
        <taxon>Micromonosporales</taxon>
        <taxon>Micromonosporaceae</taxon>
        <taxon>Micromonospora</taxon>
    </lineage>
</organism>
<accession>A0A7W7STZ0</accession>
<dbReference type="RefSeq" id="WP_184536281.1">
    <property type="nucleotide sequence ID" value="NZ_JACHJW010000001.1"/>
</dbReference>
<keyword evidence="5" id="KW-1185">Reference proteome</keyword>
<feature type="domain" description="DUF8010" evidence="2">
    <location>
        <begin position="25"/>
        <end position="111"/>
    </location>
</feature>
<evidence type="ECO:0000259" key="3">
    <source>
        <dbReference type="Pfam" id="PF26572"/>
    </source>
</evidence>
<evidence type="ECO:0000259" key="2">
    <source>
        <dbReference type="Pfam" id="PF26035"/>
    </source>
</evidence>
<comment type="caution">
    <text evidence="4">The sequence shown here is derived from an EMBL/GenBank/DDBJ whole genome shotgun (WGS) entry which is preliminary data.</text>
</comment>
<dbReference type="AlphaFoldDB" id="A0A7W7STZ0"/>
<feature type="compositionally biased region" description="Low complexity" evidence="1">
    <location>
        <begin position="205"/>
        <end position="223"/>
    </location>
</feature>
<evidence type="ECO:0000313" key="4">
    <source>
        <dbReference type="EMBL" id="MBB4960521.1"/>
    </source>
</evidence>
<dbReference type="Pfam" id="PF26572">
    <property type="entry name" value="DUF8185"/>
    <property type="match status" value="1"/>
</dbReference>
<dbReference type="InterPro" id="IPR058323">
    <property type="entry name" value="DUF8010"/>
</dbReference>
<dbReference type="Pfam" id="PF26035">
    <property type="entry name" value="DUF8010"/>
    <property type="match status" value="1"/>
</dbReference>
<name>A0A7W7STZ0_9ACTN</name>
<evidence type="ECO:0000313" key="5">
    <source>
        <dbReference type="Proteomes" id="UP000578819"/>
    </source>
</evidence>
<sequence>MVTGQRRPADEPGWSPAGHGLVGVADAGAFLARLNRLDRTAVVRLRSVPPSESPGGVHRTALWARLPWNVLVGRMVAGVGPGDVTVAVRDLLAELARNGTDLPYRRDADWRWPLPPSASRVVEMLPGAELRRIAAAAAGTLRSAEASGVGGRAVGQRAVRDALLDHVAVVVTQPAADGAPPVQAEVSQRLVQGIVRMGFLGPAGPAERAAATEGTADADGTPTVGSIADAGGTEPAGVPGDSPVQVRLAGNWIGLSAPYGVAWSLKVSNLVMRPVQVPPNG</sequence>
<feature type="domain" description="DUF8185" evidence="3">
    <location>
        <begin position="115"/>
        <end position="264"/>
    </location>
</feature>
<gene>
    <name evidence="4" type="ORF">FHR38_004254</name>
</gene>
<reference evidence="4 5" key="1">
    <citation type="submission" date="2020-08" db="EMBL/GenBank/DDBJ databases">
        <title>Sequencing the genomes of 1000 actinobacteria strains.</title>
        <authorList>
            <person name="Klenk H.-P."/>
        </authorList>
    </citation>
    <scope>NUCLEOTIDE SEQUENCE [LARGE SCALE GENOMIC DNA]</scope>
    <source>
        <strain evidence="4 5">DSM 45886</strain>
    </source>
</reference>
<feature type="region of interest" description="Disordered" evidence="1">
    <location>
        <begin position="205"/>
        <end position="242"/>
    </location>
</feature>
<proteinExistence type="predicted"/>
<protein>
    <submittedName>
        <fullName evidence="4">Uncharacterized protein</fullName>
    </submittedName>
</protein>